<dbReference type="Proteomes" id="UP000515277">
    <property type="component" value="Chromosome"/>
</dbReference>
<sequence>MKSRILGLLGFSLLVLSGCGEKATISEFKVVSDSALVGKALPAIRQACPGLDKYSQALKNIRVQDNFRTSILFDVAESASIPDAYKVGGHTCYVEIDSTGKSIFIEKLGCKSLCLDQLNTPDGQLKIDLAQGATDS</sequence>
<gene>
    <name evidence="1" type="ORF">GGI48_01035</name>
</gene>
<dbReference type="EMBL" id="CP060201">
    <property type="protein sequence ID" value="QNH77810.1"/>
    <property type="molecule type" value="Genomic_DNA"/>
</dbReference>
<organism evidence="1 2">
    <name type="scientific">Pseudomonas protegens</name>
    <dbReference type="NCBI Taxonomy" id="380021"/>
    <lineage>
        <taxon>Bacteria</taxon>
        <taxon>Pseudomonadati</taxon>
        <taxon>Pseudomonadota</taxon>
        <taxon>Gammaproteobacteria</taxon>
        <taxon>Pseudomonadales</taxon>
        <taxon>Pseudomonadaceae</taxon>
        <taxon>Pseudomonas</taxon>
    </lineage>
</organism>
<accession>A0A7G7XCW5</accession>
<dbReference type="PROSITE" id="PS51257">
    <property type="entry name" value="PROKAR_LIPOPROTEIN"/>
    <property type="match status" value="1"/>
</dbReference>
<protein>
    <recommendedName>
        <fullName evidence="3">Lipoprotein</fullName>
    </recommendedName>
</protein>
<evidence type="ECO:0000313" key="1">
    <source>
        <dbReference type="EMBL" id="QNH77810.1"/>
    </source>
</evidence>
<reference evidence="2" key="1">
    <citation type="journal article" date="2020" name="Microbiol. Resour. Announc.">
        <title>Complete genome sequences of four natural Pseudomonas isolates that catabolize a wide range of aromatic compounds relevant to lignin valorization.</title>
        <authorList>
            <person name="Hatmaker E.A."/>
            <person name="Presley G."/>
            <person name="Cannon O."/>
            <person name="Guss A.M."/>
            <person name="Elkins J.G."/>
        </authorList>
    </citation>
    <scope>NUCLEOTIDE SEQUENCE [LARGE SCALE GENOMIC DNA]</scope>
    <source>
        <strain evidence="2">H1F5C</strain>
    </source>
</reference>
<dbReference type="RefSeq" id="WP_179596382.1">
    <property type="nucleotide sequence ID" value="NZ_CP060201.1"/>
</dbReference>
<name>A0A7G7XCW5_9PSED</name>
<evidence type="ECO:0000313" key="2">
    <source>
        <dbReference type="Proteomes" id="UP000515277"/>
    </source>
</evidence>
<proteinExistence type="predicted"/>
<dbReference type="AlphaFoldDB" id="A0A7G7XCW5"/>
<evidence type="ECO:0008006" key="3">
    <source>
        <dbReference type="Google" id="ProtNLM"/>
    </source>
</evidence>